<feature type="domain" description="Tyr recombinase" evidence="4">
    <location>
        <begin position="209"/>
        <end position="394"/>
    </location>
</feature>
<dbReference type="Pfam" id="PF17293">
    <property type="entry name" value="Arm-DNA-bind_5"/>
    <property type="match status" value="1"/>
</dbReference>
<evidence type="ECO:0000259" key="4">
    <source>
        <dbReference type="PROSITE" id="PS51898"/>
    </source>
</evidence>
<dbReference type="RefSeq" id="WP_379012350.1">
    <property type="nucleotide sequence ID" value="NZ_JBHSDC010000002.1"/>
</dbReference>
<dbReference type="InterPro" id="IPR013762">
    <property type="entry name" value="Integrase-like_cat_sf"/>
</dbReference>
<dbReference type="InterPro" id="IPR010998">
    <property type="entry name" value="Integrase_recombinase_N"/>
</dbReference>
<dbReference type="InterPro" id="IPR011010">
    <property type="entry name" value="DNA_brk_join_enz"/>
</dbReference>
<keyword evidence="6" id="KW-1185">Reference proteome</keyword>
<protein>
    <submittedName>
        <fullName evidence="5">Tyrosine-type recombinase/integrase</fullName>
    </submittedName>
</protein>
<evidence type="ECO:0000256" key="1">
    <source>
        <dbReference type="ARBA" id="ARBA00008857"/>
    </source>
</evidence>
<dbReference type="PROSITE" id="PS51898">
    <property type="entry name" value="TYR_RECOMBINASE"/>
    <property type="match status" value="1"/>
</dbReference>
<dbReference type="SUPFAM" id="SSF56349">
    <property type="entry name" value="DNA breaking-rejoining enzymes"/>
    <property type="match status" value="1"/>
</dbReference>
<evidence type="ECO:0000256" key="2">
    <source>
        <dbReference type="ARBA" id="ARBA00023125"/>
    </source>
</evidence>
<reference evidence="6" key="1">
    <citation type="journal article" date="2019" name="Int. J. Syst. Evol. Microbiol.">
        <title>The Global Catalogue of Microorganisms (GCM) 10K type strain sequencing project: providing services to taxonomists for standard genome sequencing and annotation.</title>
        <authorList>
            <consortium name="The Broad Institute Genomics Platform"/>
            <consortium name="The Broad Institute Genome Sequencing Center for Infectious Disease"/>
            <person name="Wu L."/>
            <person name="Ma J."/>
        </authorList>
    </citation>
    <scope>NUCLEOTIDE SEQUENCE [LARGE SCALE GENOMIC DNA]</scope>
    <source>
        <strain evidence="6">CECT 8010</strain>
    </source>
</reference>
<dbReference type="InterPro" id="IPR002104">
    <property type="entry name" value="Integrase_catalytic"/>
</dbReference>
<dbReference type="Pfam" id="PF13102">
    <property type="entry name" value="Phage_int_SAM_5"/>
    <property type="match status" value="1"/>
</dbReference>
<evidence type="ECO:0000313" key="6">
    <source>
        <dbReference type="Proteomes" id="UP001595906"/>
    </source>
</evidence>
<dbReference type="Pfam" id="PF00589">
    <property type="entry name" value="Phage_integrase"/>
    <property type="match status" value="1"/>
</dbReference>
<comment type="similarity">
    <text evidence="1">Belongs to the 'phage' integrase family.</text>
</comment>
<dbReference type="Proteomes" id="UP001595906">
    <property type="component" value="Unassembled WGS sequence"/>
</dbReference>
<evidence type="ECO:0000313" key="5">
    <source>
        <dbReference type="EMBL" id="MFC4230965.1"/>
    </source>
</evidence>
<organism evidence="5 6">
    <name type="scientific">Parasediminibacterium paludis</name>
    <dbReference type="NCBI Taxonomy" id="908966"/>
    <lineage>
        <taxon>Bacteria</taxon>
        <taxon>Pseudomonadati</taxon>
        <taxon>Bacteroidota</taxon>
        <taxon>Chitinophagia</taxon>
        <taxon>Chitinophagales</taxon>
        <taxon>Chitinophagaceae</taxon>
        <taxon>Parasediminibacterium</taxon>
    </lineage>
</organism>
<dbReference type="InterPro" id="IPR025269">
    <property type="entry name" value="SAM-like_dom"/>
</dbReference>
<dbReference type="Gene3D" id="1.10.150.130">
    <property type="match status" value="1"/>
</dbReference>
<accession>A0ABV8PW20</accession>
<evidence type="ECO:0000256" key="3">
    <source>
        <dbReference type="ARBA" id="ARBA00023172"/>
    </source>
</evidence>
<name>A0ABV8PW20_9BACT</name>
<keyword evidence="3" id="KW-0233">DNA recombination</keyword>
<dbReference type="CDD" id="cd01185">
    <property type="entry name" value="INTN1_C_like"/>
    <property type="match status" value="1"/>
</dbReference>
<gene>
    <name evidence="5" type="ORF">ACFOW1_03625</name>
</gene>
<comment type="caution">
    <text evidence="5">The sequence shown here is derived from an EMBL/GenBank/DDBJ whole genome shotgun (WGS) entry which is preliminary data.</text>
</comment>
<proteinExistence type="inferred from homology"/>
<dbReference type="Gene3D" id="1.10.443.10">
    <property type="entry name" value="Intergrase catalytic core"/>
    <property type="match status" value="1"/>
</dbReference>
<dbReference type="InterPro" id="IPR035386">
    <property type="entry name" value="Arm-DNA-bind_5"/>
</dbReference>
<keyword evidence="2" id="KW-0238">DNA-binding</keyword>
<dbReference type="PANTHER" id="PTHR30349:SF64">
    <property type="entry name" value="PROPHAGE INTEGRASE INTD-RELATED"/>
    <property type="match status" value="1"/>
</dbReference>
<dbReference type="InterPro" id="IPR050090">
    <property type="entry name" value="Tyrosine_recombinase_XerCD"/>
</dbReference>
<dbReference type="PANTHER" id="PTHR30349">
    <property type="entry name" value="PHAGE INTEGRASE-RELATED"/>
    <property type="match status" value="1"/>
</dbReference>
<dbReference type="EMBL" id="JBHSDC010000002">
    <property type="protein sequence ID" value="MFC4230965.1"/>
    <property type="molecule type" value="Genomic_DNA"/>
</dbReference>
<sequence>MGVKLNLNLDKLTVDKPVTVYHSVHYKGNRFRISTGQAIEKKHWDKENQKVKRTRANYNEFNAIFEEQQNEIEGIVLKFERLGHQVNKESIVSQLAWSNSIEIQDFKPLSLFQKFIESHGSDKAARTVKGYNTTFKYLKTYSDTLSAPISFTDFDADFYKRFRDFLGMYDNSFGFYIKNLKTFLNWAKEKSFHTTSQYLKWKIPNEDGKDHFFLKHDEIIALSKVELEPRLDRVRDLFLMGCYCGLRYSDLVTLKPIHLQNGFINKVALKTNEPVKIPVIPELLELFNKYWNDNQPLPTISNQKGNDYLKEIGKKANLVRPFNYTQKQSRQTKEEIFEAWEMMTWHVARHSFITNCIQIGVPQEVVRRVVGHASFQTLKKYIQNDDDFNKVEIMKLSRTQKR</sequence>